<dbReference type="Gene3D" id="1.20.1280.50">
    <property type="match status" value="1"/>
</dbReference>
<dbReference type="Proteomes" id="UP001148786">
    <property type="component" value="Unassembled WGS sequence"/>
</dbReference>
<dbReference type="SUPFAM" id="SSF81383">
    <property type="entry name" value="F-box domain"/>
    <property type="match status" value="1"/>
</dbReference>
<proteinExistence type="predicted"/>
<dbReference type="Pfam" id="PF12937">
    <property type="entry name" value="F-box-like"/>
    <property type="match status" value="1"/>
</dbReference>
<accession>A0A9W8MX85</accession>
<dbReference type="InterPro" id="IPR036047">
    <property type="entry name" value="F-box-like_dom_sf"/>
</dbReference>
<evidence type="ECO:0000313" key="3">
    <source>
        <dbReference type="Proteomes" id="UP001148786"/>
    </source>
</evidence>
<comment type="caution">
    <text evidence="2">The sequence shown here is derived from an EMBL/GenBank/DDBJ whole genome shotgun (WGS) entry which is preliminary data.</text>
</comment>
<dbReference type="InterPro" id="IPR032675">
    <property type="entry name" value="LRR_dom_sf"/>
</dbReference>
<dbReference type="InterPro" id="IPR001810">
    <property type="entry name" value="F-box_dom"/>
</dbReference>
<dbReference type="AlphaFoldDB" id="A0A9W8MX85"/>
<dbReference type="OrthoDB" id="2835096at2759"/>
<protein>
    <recommendedName>
        <fullName evidence="1">F-box domain-containing protein</fullName>
    </recommendedName>
</protein>
<gene>
    <name evidence="2" type="ORF">NLJ89_g5471</name>
</gene>
<organism evidence="2 3">
    <name type="scientific">Agrocybe chaxingu</name>
    <dbReference type="NCBI Taxonomy" id="84603"/>
    <lineage>
        <taxon>Eukaryota</taxon>
        <taxon>Fungi</taxon>
        <taxon>Dikarya</taxon>
        <taxon>Basidiomycota</taxon>
        <taxon>Agaricomycotina</taxon>
        <taxon>Agaricomycetes</taxon>
        <taxon>Agaricomycetidae</taxon>
        <taxon>Agaricales</taxon>
        <taxon>Agaricineae</taxon>
        <taxon>Strophariaceae</taxon>
        <taxon>Agrocybe</taxon>
    </lineage>
</organism>
<dbReference type="SUPFAM" id="SSF52047">
    <property type="entry name" value="RNI-like"/>
    <property type="match status" value="1"/>
</dbReference>
<evidence type="ECO:0000313" key="2">
    <source>
        <dbReference type="EMBL" id="KAJ3508964.1"/>
    </source>
</evidence>
<keyword evidence="3" id="KW-1185">Reference proteome</keyword>
<evidence type="ECO:0000259" key="1">
    <source>
        <dbReference type="Pfam" id="PF12937"/>
    </source>
</evidence>
<feature type="domain" description="F-box" evidence="1">
    <location>
        <begin position="92"/>
        <end position="135"/>
    </location>
</feature>
<name>A0A9W8MX85_9AGAR</name>
<sequence length="631" mass="71377">MVTCPNCNLDLLNIPQAPDISPILSLCSTNNPPEPQDEAIARQLIASSVAQIAQINQQIDQVYRTLSGLKSRRAEYERHAALHRNILHISRRLPTDILSEIFFQTTIEDSPDGIWTVVKVCRRWREVALTTPALWSIFPFQTSQAAIILSRLSRALQRSRAAPFQLNISCENLIYYPTCPLQDLVSPHSKRITHLNVYEPQQSESTFFCPSTPGIIQWDALRYLRLRCLDIARLQTFPITVFQYAPLLRQVELFSRRETALRSLHNLILPWPHLHKFSVSKITLNCIVSVLQSSPTLEECHLNLASAEPHPPFNIASLSHQSLTTFHVSLSDESLAHELFSRLELPSLRKLSVDGRNLDVEIICRLIKRSSCGLTFLNLPTIYSPEPHDLSTALIQLVSILPGLVDLCLPFSLPLVEIMLNSRASHLPQLRHACLKVTYSSLTADQEAALNAAFTLVTETVSPLEAIIFTSSDTEVSSLFPDFPDEALHVGTLQRWANELQKLTLLFRDVDPVKDVNVSTCDLNRVLGPIFVEPHMPARYLCSKTGQIVISALEQIAKRCPDKFYANVISTILDPWLADIKEYLTSFGWMEDKRLRTLVYAKRQGEVSFQIRDRTKDRFASFALQNGYITL</sequence>
<reference evidence="2" key="1">
    <citation type="submission" date="2022-07" db="EMBL/GenBank/DDBJ databases">
        <title>Genome Sequence of Agrocybe chaxingu.</title>
        <authorList>
            <person name="Buettner E."/>
        </authorList>
    </citation>
    <scope>NUCLEOTIDE SEQUENCE</scope>
    <source>
        <strain evidence="2">MP-N11</strain>
    </source>
</reference>
<dbReference type="EMBL" id="JANKHO010000517">
    <property type="protein sequence ID" value="KAJ3508964.1"/>
    <property type="molecule type" value="Genomic_DNA"/>
</dbReference>
<dbReference type="Gene3D" id="3.80.10.10">
    <property type="entry name" value="Ribonuclease Inhibitor"/>
    <property type="match status" value="1"/>
</dbReference>